<dbReference type="Pfam" id="PF17853">
    <property type="entry name" value="GGDEF_2"/>
    <property type="match status" value="1"/>
</dbReference>
<dbReference type="InterPro" id="IPR025736">
    <property type="entry name" value="PucR_C-HTH_dom"/>
</dbReference>
<feature type="domain" description="PucR C-terminal helix-turn-helix" evidence="4">
    <location>
        <begin position="518"/>
        <end position="576"/>
    </location>
</feature>
<dbReference type="Gene3D" id="1.10.10.2840">
    <property type="entry name" value="PucR C-terminal helix-turn-helix domain"/>
    <property type="match status" value="1"/>
</dbReference>
<feature type="domain" description="Purine catabolism PurC-like" evidence="3">
    <location>
        <begin position="61"/>
        <end position="182"/>
    </location>
</feature>
<keyword evidence="7" id="KW-1185">Reference proteome</keyword>
<proteinExistence type="inferred from homology"/>
<feature type="domain" description="CdaR GGDEF-like" evidence="5">
    <location>
        <begin position="343"/>
        <end position="461"/>
    </location>
</feature>
<evidence type="ECO:0000259" key="5">
    <source>
        <dbReference type="Pfam" id="PF17853"/>
    </source>
</evidence>
<organism evidence="6 7">
    <name type="scientific">Streptomyces sviceus (strain ATCC 29083 / DSM 924 / JCM 4929 / NBRC 13980 / NCIMB 11184 / NRRL 5439 / UC 5370)</name>
    <dbReference type="NCBI Taxonomy" id="463191"/>
    <lineage>
        <taxon>Bacteria</taxon>
        <taxon>Bacillati</taxon>
        <taxon>Actinomycetota</taxon>
        <taxon>Actinomycetes</taxon>
        <taxon>Kitasatosporales</taxon>
        <taxon>Streptomycetaceae</taxon>
        <taxon>Streptomyces</taxon>
    </lineage>
</organism>
<evidence type="ECO:0000313" key="6">
    <source>
        <dbReference type="EMBL" id="EDY59829.1"/>
    </source>
</evidence>
<protein>
    <submittedName>
        <fullName evidence="6">Regulatory protein</fullName>
    </submittedName>
</protein>
<dbReference type="Proteomes" id="UP000002785">
    <property type="component" value="Chromosome"/>
</dbReference>
<evidence type="ECO:0000256" key="2">
    <source>
        <dbReference type="SAM" id="MobiDB-lite"/>
    </source>
</evidence>
<sequence length="583" mass="63097">MPDAAGSRTALAQVSGACHSGRAPRALPDTEPCSRRGFHGETVNDNRPAGHRPARAVTVADVLALPVLAAGQPQVVTGASHLDRPVRWVHITELTDPASFLKGGELVLTTGMPLPDDVPGVRRYVDELAGIGAAALVIELVRRYHRPPSALVDACRLRGLPLVTLAKDVNFLEVTQVVHALLLGNQADAMRRSQRIHEAFTALTLRGADAEDVVRAAAEMCGRTVVLENLAHQALICEPSGGTVEEALTGWEQRSRAAGADDRTATGGPAGWLTAPVEYQGERWGRVVMLPARTDGPAFGAEDITVLERTAMALTVARLIHSTPWERTAHRNALRDLVGRRHRSADDARARCAALGLPTDRSRFVATLVDLRTDSGETEVESRLHQELRTAGIPALVGALAPGRLGVLLALRPSQPWRPVVDRLCGTALGLAPRAVVTVGSEIMDLSDAARSFHEATRVAEATPPGQPLPPGRSFHEQSDIGLHRLLYALREDTRIQQYAEQQLGRLLDHDAQHGTDLLTTLRHYLEAAGNKTTAARRGGLSRETMYQRLRTVERLLDRDLESGAQRTELHTALTALDVLRDH</sequence>
<evidence type="ECO:0000256" key="1">
    <source>
        <dbReference type="ARBA" id="ARBA00006754"/>
    </source>
</evidence>
<accession>B5I425</accession>
<dbReference type="EMBL" id="CM000951">
    <property type="protein sequence ID" value="EDY59829.1"/>
    <property type="molecule type" value="Genomic_DNA"/>
</dbReference>
<dbReference type="InterPro" id="IPR012914">
    <property type="entry name" value="PucR_dom"/>
</dbReference>
<dbReference type="InterPro" id="IPR051448">
    <property type="entry name" value="CdaR-like_regulators"/>
</dbReference>
<reference evidence="6" key="1">
    <citation type="submission" date="2009-10" db="EMBL/GenBank/DDBJ databases">
        <title>The genome sequence of Streptomyces sviceus strain ATCC 29083.</title>
        <authorList>
            <consortium name="The Broad Institute Genome Sequencing Platform"/>
            <consortium name="Broad Institute Microbial Sequencing Center"/>
            <person name="Fischbach M."/>
            <person name="Godfrey P."/>
            <person name="Ward D."/>
            <person name="Young S."/>
            <person name="Zeng Q."/>
            <person name="Koehrsen M."/>
            <person name="Alvarado L."/>
            <person name="Berlin A.M."/>
            <person name="Bochicchio J."/>
            <person name="Borenstein D."/>
            <person name="Chapman S.B."/>
            <person name="Chen Z."/>
            <person name="Engels R."/>
            <person name="Freedman E."/>
            <person name="Gellesch M."/>
            <person name="Goldberg J."/>
            <person name="Griggs A."/>
            <person name="Gujja S."/>
            <person name="Heilman E.R."/>
            <person name="Heiman D.I."/>
            <person name="Hepburn T.A."/>
            <person name="Howarth C."/>
            <person name="Jen D."/>
            <person name="Larson L."/>
            <person name="Lewis B."/>
            <person name="Mehta T."/>
            <person name="Park D."/>
            <person name="Pearson M."/>
            <person name="Richards J."/>
            <person name="Roberts A."/>
            <person name="Saif S."/>
            <person name="Shea T.D."/>
            <person name="Shenoy N."/>
            <person name="Sisk P."/>
            <person name="Stolte C."/>
            <person name="Sykes S.N."/>
            <person name="Thomson T."/>
            <person name="Walk T."/>
            <person name="White J."/>
            <person name="Yandava C."/>
            <person name="Straight P."/>
            <person name="Clardy J."/>
            <person name="Hung D."/>
            <person name="Kolter R."/>
            <person name="Mekalanos J."/>
            <person name="Walker S."/>
            <person name="Walsh C.T."/>
            <person name="Wieland-Brown L.C."/>
            <person name="Haas B."/>
            <person name="Nusbaum C."/>
            <person name="Birren B."/>
        </authorList>
    </citation>
    <scope>NUCLEOTIDE SEQUENCE [LARGE SCALE GENOMIC DNA]</scope>
    <source>
        <strain evidence="6">ATCC 29083</strain>
    </source>
</reference>
<dbReference type="PANTHER" id="PTHR33744">
    <property type="entry name" value="CARBOHYDRATE DIACID REGULATOR"/>
    <property type="match status" value="1"/>
</dbReference>
<dbReference type="OrthoDB" id="2973014at2"/>
<dbReference type="HOGENOM" id="CLU_017436_2_1_11"/>
<dbReference type="InterPro" id="IPR041522">
    <property type="entry name" value="CdaR_GGDEF"/>
</dbReference>
<dbReference type="AlphaFoldDB" id="B5I425"/>
<name>B5I425_STRX2</name>
<dbReference type="PANTHER" id="PTHR33744:SF1">
    <property type="entry name" value="DNA-BINDING TRANSCRIPTIONAL ACTIVATOR ADER"/>
    <property type="match status" value="1"/>
</dbReference>
<evidence type="ECO:0000259" key="3">
    <source>
        <dbReference type="Pfam" id="PF07905"/>
    </source>
</evidence>
<evidence type="ECO:0000259" key="4">
    <source>
        <dbReference type="Pfam" id="PF13556"/>
    </source>
</evidence>
<dbReference type="InterPro" id="IPR042070">
    <property type="entry name" value="PucR_C-HTH_sf"/>
</dbReference>
<gene>
    <name evidence="6" type="ORF">SSEG_06480</name>
</gene>
<feature type="region of interest" description="Disordered" evidence="2">
    <location>
        <begin position="1"/>
        <end position="51"/>
    </location>
</feature>
<evidence type="ECO:0000313" key="7">
    <source>
        <dbReference type="Proteomes" id="UP000002785"/>
    </source>
</evidence>
<dbReference type="Pfam" id="PF13556">
    <property type="entry name" value="HTH_30"/>
    <property type="match status" value="1"/>
</dbReference>
<dbReference type="Pfam" id="PF07905">
    <property type="entry name" value="PucR"/>
    <property type="match status" value="1"/>
</dbReference>
<comment type="similarity">
    <text evidence="1">Belongs to the CdaR family.</text>
</comment>
<feature type="compositionally biased region" description="Basic and acidic residues" evidence="2">
    <location>
        <begin position="32"/>
        <end position="44"/>
    </location>
</feature>
<dbReference type="eggNOG" id="COG2508">
    <property type="taxonomic scope" value="Bacteria"/>
</dbReference>